<keyword evidence="2" id="KW-1185">Reference proteome</keyword>
<dbReference type="EMBL" id="OR941786">
    <property type="protein sequence ID" value="WVX90902.1"/>
    <property type="molecule type" value="Genomic_DNA"/>
</dbReference>
<reference evidence="1 2" key="1">
    <citation type="submission" date="2023-12" db="EMBL/GenBank/DDBJ databases">
        <title>Efficient gene editing system CRISPR-Cas12a for Pseudomonas aeruginosa bacteriophages.</title>
        <authorList>
            <person name="Yan B."/>
            <person name="Chen Y."/>
            <person name="Liu Y."/>
        </authorList>
    </citation>
    <scope>NUCLEOTIDE SEQUENCE [LARGE SCALE GENOMIC DNA]</scope>
</reference>
<organism evidence="1 2">
    <name type="scientific">Pseudomonas phage PJNP013</name>
    <dbReference type="NCBI Taxonomy" id="3108093"/>
    <lineage>
        <taxon>Viruses</taxon>
        <taxon>Duplodnaviria</taxon>
        <taxon>Heunggongvirae</taxon>
        <taxon>Uroviricota</taxon>
        <taxon>Caudoviricetes</taxon>
        <taxon>Autographivirales</taxon>
        <taxon>Autoscriptoviridae</taxon>
        <taxon>Krylovirinae</taxon>
        <taxon>Phikmvvirus</taxon>
        <taxon>Phikmvvirus PJNP013</taxon>
    </lineage>
</organism>
<protein>
    <submittedName>
        <fullName evidence="1">Uncharacterized protein</fullName>
    </submittedName>
</protein>
<name>A0ABZ2CNV1_9CAUD</name>
<evidence type="ECO:0000313" key="2">
    <source>
        <dbReference type="Proteomes" id="UP001354798"/>
    </source>
</evidence>
<dbReference type="Proteomes" id="UP001354798">
    <property type="component" value="Segment"/>
</dbReference>
<proteinExistence type="predicted"/>
<accession>A0ABZ2CNV1</accession>
<evidence type="ECO:0000313" key="1">
    <source>
        <dbReference type="EMBL" id="WVX90902.1"/>
    </source>
</evidence>
<sequence length="277" mass="30478">MPFKTATPAQVRELRNASKALDQACQPVVQGTEPLPLAEDYRTKLANYGLREADALRALNVIDSDEGHLGEGDRVVNVSQSYKLHSGVQTADVVIRDDPAGVAFDFKTPTVALIRDSLFYPLQQWDGARFGVQDYGGQTVRALVDADADARHLRVNTDLGYYVRRGRKGYVAKTGLPGTWYRRADGSTIQGTFAFHPHEGGCFTMEEQDIWHEERSVTIKTGTRSAQATIQDGAVVPIIVNSKRTTLLTEGTTFTIGGKTYTVAIDINHSITFEETN</sequence>